<sequence length="122" mass="13716">MNEQRTLIASYLSEEQIAMSKGDLYDLIEDGFLDSKGEEVGNREWEVERIGGFGLNATPVMSNQFWKLYCNGWPLFPTQAVVNSPRTTQDIDIVVLRGQTPAARHLLLPASPNLEAEPRTNH</sequence>
<dbReference type="EMBL" id="JACBAF010002047">
    <property type="protein sequence ID" value="KAF7169231.1"/>
    <property type="molecule type" value="Genomic_DNA"/>
</dbReference>
<reference evidence="2" key="1">
    <citation type="submission" date="2020-06" db="EMBL/GenBank/DDBJ databases">
        <title>Draft genome sequences of strains closely related to Aspergillus parafelis and Aspergillus hiratsukae.</title>
        <authorList>
            <person name="Dos Santos R.A.C."/>
            <person name="Rivero-Menendez O."/>
            <person name="Steenwyk J.L."/>
            <person name="Mead M.E."/>
            <person name="Goldman G.H."/>
            <person name="Alastruey-Izquierdo A."/>
            <person name="Rokas A."/>
        </authorList>
    </citation>
    <scope>NUCLEOTIDE SEQUENCE</scope>
    <source>
        <strain evidence="1">CNM-CM5793</strain>
        <strain evidence="2">CNM-CM6106</strain>
    </source>
</reference>
<dbReference type="OrthoDB" id="4510808at2759"/>
<proteinExistence type="predicted"/>
<dbReference type="Proteomes" id="UP000630445">
    <property type="component" value="Unassembled WGS sequence"/>
</dbReference>
<comment type="caution">
    <text evidence="2">The sequence shown here is derived from an EMBL/GenBank/DDBJ whole genome shotgun (WGS) entry which is preliminary data.</text>
</comment>
<dbReference type="Proteomes" id="UP000662466">
    <property type="component" value="Unassembled WGS sequence"/>
</dbReference>
<evidence type="ECO:0000313" key="4">
    <source>
        <dbReference type="Proteomes" id="UP000662466"/>
    </source>
</evidence>
<evidence type="ECO:0000313" key="3">
    <source>
        <dbReference type="Proteomes" id="UP000630445"/>
    </source>
</evidence>
<name>A0A8H6Q8S6_9EURO</name>
<keyword evidence="3" id="KW-1185">Reference proteome</keyword>
<dbReference type="EMBL" id="JACBAD010001884">
    <property type="protein sequence ID" value="KAF7130993.1"/>
    <property type="molecule type" value="Genomic_DNA"/>
</dbReference>
<evidence type="ECO:0000313" key="1">
    <source>
        <dbReference type="EMBL" id="KAF7130993.1"/>
    </source>
</evidence>
<protein>
    <submittedName>
        <fullName evidence="2">Uncharacterized protein</fullName>
    </submittedName>
</protein>
<dbReference type="AlphaFoldDB" id="A0A8H6Q8S6"/>
<evidence type="ECO:0000313" key="2">
    <source>
        <dbReference type="EMBL" id="KAF7169231.1"/>
    </source>
</evidence>
<organism evidence="2 4">
    <name type="scientific">Aspergillus hiratsukae</name>
    <dbReference type="NCBI Taxonomy" id="1194566"/>
    <lineage>
        <taxon>Eukaryota</taxon>
        <taxon>Fungi</taxon>
        <taxon>Dikarya</taxon>
        <taxon>Ascomycota</taxon>
        <taxon>Pezizomycotina</taxon>
        <taxon>Eurotiomycetes</taxon>
        <taxon>Eurotiomycetidae</taxon>
        <taxon>Eurotiales</taxon>
        <taxon>Aspergillaceae</taxon>
        <taxon>Aspergillus</taxon>
        <taxon>Aspergillus subgen. Fumigati</taxon>
    </lineage>
</organism>
<accession>A0A8H6Q8S6</accession>
<gene>
    <name evidence="1" type="ORF">CNMCM5793_003928</name>
    <name evidence="2" type="ORF">CNMCM6106_004180</name>
</gene>